<evidence type="ECO:0008006" key="3">
    <source>
        <dbReference type="Google" id="ProtNLM"/>
    </source>
</evidence>
<dbReference type="RefSeq" id="WP_095910728.1">
    <property type="nucleotide sequence ID" value="NZ_CP022386.1"/>
</dbReference>
<dbReference type="GeneID" id="84808904"/>
<dbReference type="KEGG" id="cgh:CGC50_10090"/>
<accession>A0A250FSU1</accession>
<sequence>MNVGIKILLILFFMNISFLQASECYHYHTPTTYEIINEGGKAYWVTIVRDPNGISLVSYGKKLLPNVGEKARFVTMDDQMHYMVIADKDWYYFINNYALDEKEKMPIRAFSAKGVAHFGQRTFRIGGQWYRVTFDPYDKQNKFKKELVEGLPNEVTVISGFRNKWFLVKGNTGVFLYKEELHNSVDKYLQKIEGLDPQTVQFKERRDVNFLYDEDTFYTTDDAFNLKDHSKSFEMLNIGKNKFTEATFGSYGLWEELLDFHDGRIWFYWWQGITSINGQKVYFYPHENFVYLPQMNLVRRGADEYFTNYKRIAWKQKAVDMSAVKDIAHLKYIEDKGYYYDGIDYYRMYYDPERLSVIAMDPLTKAIMQNKNYWAPYSYQHSLVPFVVWDHKIIRYQRDNSGNYTVIGQFPATSEIKDLKLCFATKDQLLIEEKIIDNSCDFETMSFVGSTVDVISPCDGGQGQIPIVIEYNYFFKDKNAVYQYHTGKEKLEKLLYNPESFTEKSLLKLLNKKK</sequence>
<gene>
    <name evidence="1" type="ORF">CGC50_10090</name>
</gene>
<reference evidence="2" key="1">
    <citation type="submission" date="2017-06" db="EMBL/GenBank/DDBJ databases">
        <title>Capnocytophaga spp. assemblies.</title>
        <authorList>
            <person name="Gulvik C.A."/>
        </authorList>
    </citation>
    <scope>NUCLEOTIDE SEQUENCE [LARGE SCALE GENOMIC DNA]</scope>
    <source>
        <strain evidence="2">H1496</strain>
    </source>
</reference>
<proteinExistence type="predicted"/>
<dbReference type="OrthoDB" id="1148284at2"/>
<dbReference type="AlphaFoldDB" id="A0A250FSU1"/>
<organism evidence="1 2">
    <name type="scientific">Capnocytophaga gingivalis</name>
    <dbReference type="NCBI Taxonomy" id="1017"/>
    <lineage>
        <taxon>Bacteria</taxon>
        <taxon>Pseudomonadati</taxon>
        <taxon>Bacteroidota</taxon>
        <taxon>Flavobacteriia</taxon>
        <taxon>Flavobacteriales</taxon>
        <taxon>Flavobacteriaceae</taxon>
        <taxon>Capnocytophaga</taxon>
    </lineage>
</organism>
<evidence type="ECO:0000313" key="1">
    <source>
        <dbReference type="EMBL" id="ATA87475.1"/>
    </source>
</evidence>
<dbReference type="Proteomes" id="UP000217250">
    <property type="component" value="Chromosome"/>
</dbReference>
<name>A0A250FSU1_9FLAO</name>
<protein>
    <recommendedName>
        <fullName evidence="3">DKNYY family protein</fullName>
    </recommendedName>
</protein>
<dbReference type="EMBL" id="CP022386">
    <property type="protein sequence ID" value="ATA87475.1"/>
    <property type="molecule type" value="Genomic_DNA"/>
</dbReference>
<evidence type="ECO:0000313" key="2">
    <source>
        <dbReference type="Proteomes" id="UP000217250"/>
    </source>
</evidence>